<feature type="compositionally biased region" description="Basic residues" evidence="1">
    <location>
        <begin position="76"/>
        <end position="93"/>
    </location>
</feature>
<protein>
    <submittedName>
        <fullName evidence="2">Uncharacterized protein</fullName>
    </submittedName>
</protein>
<evidence type="ECO:0000313" key="2">
    <source>
        <dbReference type="EMBL" id="PTB80659.1"/>
    </source>
</evidence>
<dbReference type="Proteomes" id="UP000240760">
    <property type="component" value="Unassembled WGS sequence"/>
</dbReference>
<evidence type="ECO:0000313" key="3">
    <source>
        <dbReference type="Proteomes" id="UP000240760"/>
    </source>
</evidence>
<name>A0A2T4CGG9_TRILO</name>
<feature type="region of interest" description="Disordered" evidence="1">
    <location>
        <begin position="71"/>
        <end position="100"/>
    </location>
</feature>
<keyword evidence="3" id="KW-1185">Reference proteome</keyword>
<reference evidence="2 3" key="1">
    <citation type="submission" date="2016-07" db="EMBL/GenBank/DDBJ databases">
        <title>Multiple horizontal gene transfer events from other fungi enriched the ability of initially mycotrophic Trichoderma (Ascomycota) to feed on dead plant biomass.</title>
        <authorList>
            <consortium name="DOE Joint Genome Institute"/>
            <person name="Aerts A."/>
            <person name="Atanasova L."/>
            <person name="Chenthamara K."/>
            <person name="Zhang J."/>
            <person name="Grujic M."/>
            <person name="Henrissat B."/>
            <person name="Kuo A."/>
            <person name="Salamov A."/>
            <person name="Lipzen A."/>
            <person name="Labutti K."/>
            <person name="Barry K."/>
            <person name="Miao Y."/>
            <person name="Rahimi M.J."/>
            <person name="Shen Q."/>
            <person name="Grigoriev I.V."/>
            <person name="Kubicek C.P."/>
            <person name="Druzhinina I.S."/>
        </authorList>
    </citation>
    <scope>NUCLEOTIDE SEQUENCE [LARGE SCALE GENOMIC DNA]</scope>
    <source>
        <strain evidence="2 3">ATCC 18648</strain>
    </source>
</reference>
<organism evidence="2 3">
    <name type="scientific">Trichoderma longibrachiatum ATCC 18648</name>
    <dbReference type="NCBI Taxonomy" id="983965"/>
    <lineage>
        <taxon>Eukaryota</taxon>
        <taxon>Fungi</taxon>
        <taxon>Dikarya</taxon>
        <taxon>Ascomycota</taxon>
        <taxon>Pezizomycotina</taxon>
        <taxon>Sordariomycetes</taxon>
        <taxon>Hypocreomycetidae</taxon>
        <taxon>Hypocreales</taxon>
        <taxon>Hypocreaceae</taxon>
        <taxon>Trichoderma</taxon>
    </lineage>
</organism>
<dbReference type="EMBL" id="KZ679127">
    <property type="protein sequence ID" value="PTB80659.1"/>
    <property type="molecule type" value="Genomic_DNA"/>
</dbReference>
<proteinExistence type="predicted"/>
<sequence length="211" mass="23281">MACQNPVCRECGSSKGLSHDRPSLRAAHAPSNAVTPNQVRVMTELAPGCPVRTFLYCACARVRERHARPCQVQHSRGQKKRPCQSVRANRRHGIPPALPPQPSPALRCCFLSPSAKRSTTILRRISHVHITSIASRVGWFDQEREASQGHRTARANLAFLPGLLWSIHLTTTGGFCAHSQVHVNRHLITYSIPDPSTRPAQSAHHRALGPK</sequence>
<dbReference type="AlphaFoldDB" id="A0A2T4CGG9"/>
<evidence type="ECO:0000256" key="1">
    <source>
        <dbReference type="SAM" id="MobiDB-lite"/>
    </source>
</evidence>
<accession>A0A2T4CGG9</accession>
<feature type="region of interest" description="Disordered" evidence="1">
    <location>
        <begin position="192"/>
        <end position="211"/>
    </location>
</feature>
<gene>
    <name evidence="2" type="ORF">M440DRAFT_201028</name>
</gene>